<dbReference type="Gene3D" id="3.40.50.720">
    <property type="entry name" value="NAD(P)-binding Rossmann-like Domain"/>
    <property type="match status" value="1"/>
</dbReference>
<evidence type="ECO:0000313" key="3">
    <source>
        <dbReference type="EMBL" id="ORX34654.1"/>
    </source>
</evidence>
<dbReference type="Pfam" id="PF02423">
    <property type="entry name" value="OCD_Mu_crystall"/>
    <property type="match status" value="2"/>
</dbReference>
<dbReference type="InterPro" id="IPR036291">
    <property type="entry name" value="NAD(P)-bd_dom_sf"/>
</dbReference>
<name>A0A1Y1UAT0_9TREE</name>
<protein>
    <recommendedName>
        <fullName evidence="5">Ornithine cyclodeaminase</fullName>
    </recommendedName>
</protein>
<proteinExistence type="inferred from homology"/>
<evidence type="ECO:0000313" key="4">
    <source>
        <dbReference type="Proteomes" id="UP000193218"/>
    </source>
</evidence>
<dbReference type="EMBL" id="NBSH01000013">
    <property type="protein sequence ID" value="ORX34654.1"/>
    <property type="molecule type" value="Genomic_DNA"/>
</dbReference>
<dbReference type="GO" id="GO:0005737">
    <property type="term" value="C:cytoplasm"/>
    <property type="evidence" value="ECO:0007669"/>
    <property type="project" value="TreeGrafter"/>
</dbReference>
<dbReference type="FunCoup" id="A0A1Y1UAT0">
    <property type="interactions" value="283"/>
</dbReference>
<dbReference type="Proteomes" id="UP000193218">
    <property type="component" value="Unassembled WGS sequence"/>
</dbReference>
<feature type="region of interest" description="Disordered" evidence="2">
    <location>
        <begin position="225"/>
        <end position="248"/>
    </location>
</feature>
<dbReference type="GeneID" id="33555405"/>
<dbReference type="PANTHER" id="PTHR13812:SF19">
    <property type="entry name" value="KETIMINE REDUCTASE MU-CRYSTALLIN"/>
    <property type="match status" value="1"/>
</dbReference>
<evidence type="ECO:0008006" key="5">
    <source>
        <dbReference type="Google" id="ProtNLM"/>
    </source>
</evidence>
<dbReference type="InterPro" id="IPR003462">
    <property type="entry name" value="ODC_Mu_crystall"/>
</dbReference>
<keyword evidence="4" id="KW-1185">Reference proteome</keyword>
<organism evidence="3 4">
    <name type="scientific">Kockovaella imperatae</name>
    <dbReference type="NCBI Taxonomy" id="4999"/>
    <lineage>
        <taxon>Eukaryota</taxon>
        <taxon>Fungi</taxon>
        <taxon>Dikarya</taxon>
        <taxon>Basidiomycota</taxon>
        <taxon>Agaricomycotina</taxon>
        <taxon>Tremellomycetes</taxon>
        <taxon>Tremellales</taxon>
        <taxon>Cuniculitremaceae</taxon>
        <taxon>Kockovaella</taxon>
    </lineage>
</organism>
<evidence type="ECO:0000256" key="1">
    <source>
        <dbReference type="ARBA" id="ARBA00008903"/>
    </source>
</evidence>
<dbReference type="InParanoid" id="A0A1Y1UAT0"/>
<dbReference type="RefSeq" id="XP_021868896.1">
    <property type="nucleotide sequence ID" value="XM_022013597.1"/>
</dbReference>
<dbReference type="SUPFAM" id="SSF51735">
    <property type="entry name" value="NAD(P)-binding Rossmann-fold domains"/>
    <property type="match status" value="1"/>
</dbReference>
<dbReference type="AlphaFoldDB" id="A0A1Y1UAT0"/>
<comment type="similarity">
    <text evidence="1">Belongs to the ornithine cyclodeaminase/mu-crystallin family.</text>
</comment>
<dbReference type="PANTHER" id="PTHR13812">
    <property type="entry name" value="KETIMINE REDUCTASE MU-CRYSTALLIN"/>
    <property type="match status" value="1"/>
</dbReference>
<gene>
    <name evidence="3" type="ORF">BD324DRAFT_583137</name>
</gene>
<evidence type="ECO:0000256" key="2">
    <source>
        <dbReference type="SAM" id="MobiDB-lite"/>
    </source>
</evidence>
<dbReference type="Gene3D" id="3.30.1780.10">
    <property type="entry name" value="ornithine cyclodeaminase, domain 1"/>
    <property type="match status" value="1"/>
</dbReference>
<dbReference type="OrthoDB" id="41492at2759"/>
<reference evidence="3 4" key="1">
    <citation type="submission" date="2017-03" db="EMBL/GenBank/DDBJ databases">
        <title>Widespread Adenine N6-methylation of Active Genes in Fungi.</title>
        <authorList>
            <consortium name="DOE Joint Genome Institute"/>
            <person name="Mondo S.J."/>
            <person name="Dannebaum R.O."/>
            <person name="Kuo R.C."/>
            <person name="Louie K.B."/>
            <person name="Bewick A.J."/>
            <person name="Labutti K."/>
            <person name="Haridas S."/>
            <person name="Kuo A."/>
            <person name="Salamov A."/>
            <person name="Ahrendt S.R."/>
            <person name="Lau R."/>
            <person name="Bowen B.P."/>
            <person name="Lipzen A."/>
            <person name="Sullivan W."/>
            <person name="Andreopoulos W.B."/>
            <person name="Clum A."/>
            <person name="Lindquist E."/>
            <person name="Daum C."/>
            <person name="Northen T.R."/>
            <person name="Ramamoorthy G."/>
            <person name="Schmitz R.J."/>
            <person name="Gryganskyi A."/>
            <person name="Culley D."/>
            <person name="Magnuson J."/>
            <person name="James T.Y."/>
            <person name="O'Malley M.A."/>
            <person name="Stajich J.E."/>
            <person name="Spatafora J.W."/>
            <person name="Visel A."/>
            <person name="Grigoriev I.V."/>
        </authorList>
    </citation>
    <scope>NUCLEOTIDE SEQUENCE [LARGE SCALE GENOMIC DNA]</scope>
    <source>
        <strain evidence="3 4">NRRL Y-17943</strain>
    </source>
</reference>
<dbReference type="InterPro" id="IPR023401">
    <property type="entry name" value="ODC_N"/>
</dbReference>
<dbReference type="STRING" id="4999.A0A1Y1UAT0"/>
<comment type="caution">
    <text evidence="3">The sequence shown here is derived from an EMBL/GenBank/DDBJ whole genome shotgun (WGS) entry which is preliminary data.</text>
</comment>
<accession>A0A1Y1UAT0</accession>
<sequence length="396" mass="41982">MDPPVEGRSSALAGTEEAATESSRSLLILTARDVDKVLSTLDLKQAIESQRHAFSVHSGCSQTGSDEGEFTQSIPLQTPPRITLSCQAYTSLFMPSQVPSLGTGIKIVSVPSSDGQGLPATNLLLDETSGKVKAVINARKLTALRNAAGSALFLQTFPAPRKPTSLLIFGTGAQAYAHAVIILKLFQSIKSLIIVARAKTVRAHHLIEALRKDFSNVDITLGISDTTKSQSTDDTDNPRPPAGSEPPFNLSQAVHNANIILTLTPSTSPLFNAVDVTSHTRLVLVGSYKPSMREVSDELIMRSGVLVVDTAEGCLKEAGEVISSGIANVEGAGIIELGQCLGESDSALMHRERVEKTGDVVIFKSVGFGVQDIAITHLVLQEAMTQGLGTTIPDYD</sequence>